<protein>
    <submittedName>
        <fullName evidence="8">Uncharacterized protein</fullName>
    </submittedName>
</protein>
<dbReference type="InterPro" id="IPR048395">
    <property type="entry name" value="Glyco_hydro_31_C"/>
</dbReference>
<evidence type="ECO:0000256" key="2">
    <source>
        <dbReference type="ARBA" id="ARBA00022801"/>
    </source>
</evidence>
<dbReference type="Pfam" id="PF21365">
    <property type="entry name" value="Glyco_hydro_31_3rd"/>
    <property type="match status" value="1"/>
</dbReference>
<gene>
    <name evidence="8" type="ORF">EB796_002547</name>
</gene>
<dbReference type="PANTHER" id="PTHR22762:SF131">
    <property type="entry name" value="GLYCOSIDE HYDROLASE FAMILY 31 N-TERMINAL DOMAIN-CONTAINING PROTEIN"/>
    <property type="match status" value="1"/>
</dbReference>
<reference evidence="8" key="1">
    <citation type="submission" date="2020-06" db="EMBL/GenBank/DDBJ databases">
        <title>Draft genome of Bugula neritina, a colonial animal packing powerful symbionts and potential medicines.</title>
        <authorList>
            <person name="Rayko M."/>
        </authorList>
    </citation>
    <scope>NUCLEOTIDE SEQUENCE [LARGE SCALE GENOMIC DNA]</scope>
    <source>
        <strain evidence="8">Kwan_BN1</strain>
    </source>
</reference>
<evidence type="ECO:0000259" key="6">
    <source>
        <dbReference type="Pfam" id="PF01055"/>
    </source>
</evidence>
<dbReference type="InterPro" id="IPR013780">
    <property type="entry name" value="Glyco_hydro_b"/>
</dbReference>
<dbReference type="PANTHER" id="PTHR22762">
    <property type="entry name" value="ALPHA-GLUCOSIDASE"/>
    <property type="match status" value="1"/>
</dbReference>
<sequence length="366" mass="41138">MRNHNTEGTPDQDPAADMFSDVEKKAMLSALRLRYTLLPHLYTLLASAHVNGTTVARPLWFEYPMDQSLYGNDKQLMWGDSIMVAPVLDKGATSVTAYFPADTWVDYATGDIITSSGQTMTVNAALDKIPVYVRAGGIIPLQSPDVTTTKSRLLPFALYAVLDKTGQACGSLYWDDGETLDAAEKGYYNLLYFTIKDNKLTSSYDKMGYSTNMKLDTVFLNNVNQTISAATVNGATAVVTKTNSVRSHCIAKLLHADIQHGGHEQSFDHYLDINLGLQLPQPRRYLVTNHLIYIWIKSALFILTFYRNCLACDDRECKKHDFMLPNLFKINYAMKLEISINFIDLIILYLTDSNIKVSNFAKSHMY</sequence>
<dbReference type="InterPro" id="IPR000322">
    <property type="entry name" value="Glyco_hydro_31_TIM"/>
</dbReference>
<keyword evidence="4 5" id="KW-0326">Glycosidase</keyword>
<dbReference type="SUPFAM" id="SSF51011">
    <property type="entry name" value="Glycosyl hydrolase domain"/>
    <property type="match status" value="1"/>
</dbReference>
<keyword evidence="2 5" id="KW-0378">Hydrolase</keyword>
<name>A0A7J7KLW4_BUGNE</name>
<dbReference type="Pfam" id="PF01055">
    <property type="entry name" value="Glyco_hydro_31_2nd"/>
    <property type="match status" value="1"/>
</dbReference>
<evidence type="ECO:0000256" key="3">
    <source>
        <dbReference type="ARBA" id="ARBA00023180"/>
    </source>
</evidence>
<keyword evidence="9" id="KW-1185">Reference proteome</keyword>
<dbReference type="FunFam" id="2.60.40.1180:FF:000001">
    <property type="entry name" value="Maltase-glucoamylase, intestinal"/>
    <property type="match status" value="1"/>
</dbReference>
<accession>A0A7J7KLW4</accession>
<evidence type="ECO:0000313" key="9">
    <source>
        <dbReference type="Proteomes" id="UP000593567"/>
    </source>
</evidence>
<evidence type="ECO:0000256" key="1">
    <source>
        <dbReference type="ARBA" id="ARBA00007806"/>
    </source>
</evidence>
<dbReference type="Gene3D" id="3.20.20.80">
    <property type="entry name" value="Glycosidases"/>
    <property type="match status" value="1"/>
</dbReference>
<organism evidence="8 9">
    <name type="scientific">Bugula neritina</name>
    <name type="common">Brown bryozoan</name>
    <name type="synonym">Sertularia neritina</name>
    <dbReference type="NCBI Taxonomy" id="10212"/>
    <lineage>
        <taxon>Eukaryota</taxon>
        <taxon>Metazoa</taxon>
        <taxon>Spiralia</taxon>
        <taxon>Lophotrochozoa</taxon>
        <taxon>Bryozoa</taxon>
        <taxon>Gymnolaemata</taxon>
        <taxon>Cheilostomatida</taxon>
        <taxon>Flustrina</taxon>
        <taxon>Buguloidea</taxon>
        <taxon>Bugulidae</taxon>
        <taxon>Bugula</taxon>
    </lineage>
</organism>
<dbReference type="AlphaFoldDB" id="A0A7J7KLW4"/>
<evidence type="ECO:0000256" key="4">
    <source>
        <dbReference type="ARBA" id="ARBA00023295"/>
    </source>
</evidence>
<dbReference type="OrthoDB" id="5839090at2759"/>
<dbReference type="Gene3D" id="2.60.40.1180">
    <property type="entry name" value="Golgi alpha-mannosidase II"/>
    <property type="match status" value="2"/>
</dbReference>
<dbReference type="EMBL" id="VXIV02000301">
    <property type="protein sequence ID" value="KAF6039149.1"/>
    <property type="molecule type" value="Genomic_DNA"/>
</dbReference>
<feature type="domain" description="Glycosyl hydrolase family 31 C-terminal" evidence="7">
    <location>
        <begin position="52"/>
        <end position="139"/>
    </location>
</feature>
<dbReference type="GO" id="GO:0005975">
    <property type="term" value="P:carbohydrate metabolic process"/>
    <property type="evidence" value="ECO:0007669"/>
    <property type="project" value="InterPro"/>
</dbReference>
<proteinExistence type="inferred from homology"/>
<feature type="domain" description="Glycoside hydrolase family 31 TIM barrel" evidence="6">
    <location>
        <begin position="1"/>
        <end position="44"/>
    </location>
</feature>
<keyword evidence="3" id="KW-0325">Glycoprotein</keyword>
<evidence type="ECO:0000256" key="5">
    <source>
        <dbReference type="RuleBase" id="RU361185"/>
    </source>
</evidence>
<comment type="caution">
    <text evidence="8">The sequence shown here is derived from an EMBL/GenBank/DDBJ whole genome shotgun (WGS) entry which is preliminary data.</text>
</comment>
<evidence type="ECO:0000259" key="7">
    <source>
        <dbReference type="Pfam" id="PF21365"/>
    </source>
</evidence>
<dbReference type="GO" id="GO:0004558">
    <property type="term" value="F:alpha-1,4-glucosidase activity"/>
    <property type="evidence" value="ECO:0007669"/>
    <property type="project" value="TreeGrafter"/>
</dbReference>
<comment type="similarity">
    <text evidence="1 5">Belongs to the glycosyl hydrolase 31 family.</text>
</comment>
<dbReference type="Proteomes" id="UP000593567">
    <property type="component" value="Unassembled WGS sequence"/>
</dbReference>
<evidence type="ECO:0000313" key="8">
    <source>
        <dbReference type="EMBL" id="KAF6039149.1"/>
    </source>
</evidence>